<dbReference type="RefSeq" id="WP_137195656.1">
    <property type="nucleotide sequence ID" value="NZ_CP039965.1"/>
</dbReference>
<evidence type="ECO:0000259" key="3">
    <source>
        <dbReference type="PROSITE" id="PS51737"/>
    </source>
</evidence>
<dbReference type="EMBL" id="CP039965">
    <property type="protein sequence ID" value="QCO57846.1"/>
    <property type="molecule type" value="Genomic_DNA"/>
</dbReference>
<dbReference type="AlphaFoldDB" id="A0A4P8ELA8"/>
<keyword evidence="4" id="KW-0614">Plasmid</keyword>
<dbReference type="Pfam" id="PF07508">
    <property type="entry name" value="Recombinase"/>
    <property type="match status" value="1"/>
</dbReference>
<dbReference type="InterPro" id="IPR025827">
    <property type="entry name" value="Zn_ribbon_recom_dom"/>
</dbReference>
<dbReference type="InterPro" id="IPR006119">
    <property type="entry name" value="Resolv_N"/>
</dbReference>
<dbReference type="Gene3D" id="3.40.50.1390">
    <property type="entry name" value="Resolvase, N-terminal catalytic domain"/>
    <property type="match status" value="1"/>
</dbReference>
<dbReference type="CDD" id="cd00338">
    <property type="entry name" value="Ser_Recombinase"/>
    <property type="match status" value="1"/>
</dbReference>
<dbReference type="Gene3D" id="3.90.1750.20">
    <property type="entry name" value="Putative Large Serine Recombinase, Chain B, Domain 2"/>
    <property type="match status" value="1"/>
</dbReference>
<keyword evidence="1" id="KW-0175">Coiled coil</keyword>
<dbReference type="KEGG" id="pseb:EOK75_19530"/>
<reference evidence="4 5" key="1">
    <citation type="submission" date="2019-05" db="EMBL/GenBank/DDBJ databases">
        <title>Pseudorhodobacter turbinis sp. nov., isolated from the gut of the Korean turban shell.</title>
        <authorList>
            <person name="Jeong Y.-S."/>
            <person name="Kang W.-R."/>
            <person name="Bae J.-W."/>
        </authorList>
    </citation>
    <scope>NUCLEOTIDE SEQUENCE [LARGE SCALE GENOMIC DNA]</scope>
    <source>
        <strain evidence="4 5">S12M18</strain>
        <plasmid evidence="4 5">unnamed1</plasmid>
    </source>
</reference>
<dbReference type="GO" id="GO:0000150">
    <property type="term" value="F:DNA strand exchange activity"/>
    <property type="evidence" value="ECO:0007669"/>
    <property type="project" value="InterPro"/>
</dbReference>
<geneLocation type="plasmid" evidence="4 5">
    <name>unnamed1</name>
</geneLocation>
<dbReference type="PROSITE" id="PS51737">
    <property type="entry name" value="RECOMBINASE_DNA_BIND"/>
    <property type="match status" value="1"/>
</dbReference>
<dbReference type="PANTHER" id="PTHR30461">
    <property type="entry name" value="DNA-INVERTASE FROM LAMBDOID PROPHAGE"/>
    <property type="match status" value="1"/>
</dbReference>
<name>A0A4P8ELA8_9RHOB</name>
<protein>
    <submittedName>
        <fullName evidence="4">Recombinase family protein</fullName>
    </submittedName>
</protein>
<evidence type="ECO:0000259" key="2">
    <source>
        <dbReference type="PROSITE" id="PS51736"/>
    </source>
</evidence>
<gene>
    <name evidence="4" type="ORF">EOK75_19530</name>
</gene>
<evidence type="ECO:0000313" key="4">
    <source>
        <dbReference type="EMBL" id="QCO57846.1"/>
    </source>
</evidence>
<feature type="domain" description="Resolvase/invertase-type recombinase catalytic" evidence="2">
    <location>
        <begin position="6"/>
        <end position="159"/>
    </location>
</feature>
<keyword evidence="5" id="KW-1185">Reference proteome</keyword>
<accession>A0A4P8ELA8</accession>
<evidence type="ECO:0000313" key="5">
    <source>
        <dbReference type="Proteomes" id="UP000298631"/>
    </source>
</evidence>
<dbReference type="SMART" id="SM00857">
    <property type="entry name" value="Resolvase"/>
    <property type="match status" value="1"/>
</dbReference>
<dbReference type="PROSITE" id="PS51736">
    <property type="entry name" value="RECOMBINASES_3"/>
    <property type="match status" value="1"/>
</dbReference>
<sequence>MTQPLRAVIYARFSTDMQRDASIDDQIRSCREHAKRQGLNVIEVYSDKAISGASLMRSGIQKLLRDAQGNVFDVVSSEALDRLSRNQADIAAIFQKLQFRGIMIETVSEAMISEMHIGLKGTMNSLFIKDLAIKTHRGLKGRALAGKSAGGKAFGYQNVIHYDASGEPIRGDRKIDPIEADVVRRIFTDYAAGLSPRKIAEKLNEGGITGPTGRGWGTSTLHGNRERGTGILNNELYIGRQIWNRLAYVKDPDTGKRVSRLNPEADWVITDVPDLRIIDDALWDAVRARQGAMKVKNSDVPIWDRRRPRTLFSGLMACGCCGGGFSKVNKNSFGCSIARNKGKAYCTNMAMISQVELEELVLKALQDNLMDEDALKVFCEEYAKERNRLQATASQNRSALEKELAKTKADHAKLVDAIIAGVPAEQVKDKMIALDARRIELEAQMERDPAPSPIRLHPKLAETYRDKVATLIRQLQEPDGMLEAKGALRGLIDRIVLQPTKPDGKLAIHLEGALAQLLILSLGSKGNQGPRSKSQAIDNIDELVLVAGRPQPPQST</sequence>
<dbReference type="GO" id="GO:0003677">
    <property type="term" value="F:DNA binding"/>
    <property type="evidence" value="ECO:0007669"/>
    <property type="project" value="InterPro"/>
</dbReference>
<feature type="domain" description="Recombinase" evidence="3">
    <location>
        <begin position="153"/>
        <end position="296"/>
    </location>
</feature>
<feature type="coiled-coil region" evidence="1">
    <location>
        <begin position="390"/>
        <end position="444"/>
    </location>
</feature>
<evidence type="ECO:0000256" key="1">
    <source>
        <dbReference type="SAM" id="Coils"/>
    </source>
</evidence>
<dbReference type="Pfam" id="PF13408">
    <property type="entry name" value="Zn_ribbon_recom"/>
    <property type="match status" value="1"/>
</dbReference>
<dbReference type="Pfam" id="PF00239">
    <property type="entry name" value="Resolvase"/>
    <property type="match status" value="1"/>
</dbReference>
<organism evidence="4 5">
    <name type="scientific">Pseudorhodobacter turbinis</name>
    <dbReference type="NCBI Taxonomy" id="2500533"/>
    <lineage>
        <taxon>Bacteria</taxon>
        <taxon>Pseudomonadati</taxon>
        <taxon>Pseudomonadota</taxon>
        <taxon>Alphaproteobacteria</taxon>
        <taxon>Rhodobacterales</taxon>
        <taxon>Paracoccaceae</taxon>
        <taxon>Pseudorhodobacter</taxon>
    </lineage>
</organism>
<dbReference type="SUPFAM" id="SSF53041">
    <property type="entry name" value="Resolvase-like"/>
    <property type="match status" value="1"/>
</dbReference>
<dbReference type="PANTHER" id="PTHR30461:SF23">
    <property type="entry name" value="DNA RECOMBINASE-RELATED"/>
    <property type="match status" value="1"/>
</dbReference>
<dbReference type="OrthoDB" id="7277848at2"/>
<dbReference type="InterPro" id="IPR050639">
    <property type="entry name" value="SSR_resolvase"/>
</dbReference>
<dbReference type="InterPro" id="IPR038109">
    <property type="entry name" value="DNA_bind_recomb_sf"/>
</dbReference>
<dbReference type="InterPro" id="IPR036162">
    <property type="entry name" value="Resolvase-like_N_sf"/>
</dbReference>
<dbReference type="InterPro" id="IPR011109">
    <property type="entry name" value="DNA_bind_recombinase_dom"/>
</dbReference>
<proteinExistence type="predicted"/>
<dbReference type="Proteomes" id="UP000298631">
    <property type="component" value="Plasmid unnamed1"/>
</dbReference>